<dbReference type="InterPro" id="IPR005119">
    <property type="entry name" value="LysR_subst-bd"/>
</dbReference>
<sequence>MDVRSLRYFIETVRQQSLTAAARKLDVTQSTISKMIRQLEDEVGEPLLIRASRPLVLTDAGKVVYERGQDVIAAMHRLALELRETQALNQGTLELGMPPMINLLFTQVLKAFRSQYPGIRLVLHEDTGREIERRVARGELEIGMSVLPLDPAPDLESAEVARHAVWALGEPGSFKPSGKGLRLDALRGRPLVLLDDDFAMTRALRRAFLQAGFEPLVAAQSSQWDWTVSMARAGMGLALLPEPFVQRINREGLVLAPIVEPEVHWPVALLWNARYLSHAAQAWLEVSRRVLGIRWSGDEKTGA</sequence>
<dbReference type="PANTHER" id="PTHR30419">
    <property type="entry name" value="HTH-TYPE TRANSCRIPTIONAL REGULATOR YBHD"/>
    <property type="match status" value="1"/>
</dbReference>
<organism evidence="6 7">
    <name type="scientific">Parapusillimonas granuli</name>
    <dbReference type="NCBI Taxonomy" id="380911"/>
    <lineage>
        <taxon>Bacteria</taxon>
        <taxon>Pseudomonadati</taxon>
        <taxon>Pseudomonadota</taxon>
        <taxon>Betaproteobacteria</taxon>
        <taxon>Burkholderiales</taxon>
        <taxon>Alcaligenaceae</taxon>
        <taxon>Parapusillimonas</taxon>
    </lineage>
</organism>
<dbReference type="AlphaFoldDB" id="A0A853G2X6"/>
<dbReference type="PANTHER" id="PTHR30419:SF8">
    <property type="entry name" value="NITROGEN ASSIMILATION TRANSCRIPTIONAL ACTIVATOR-RELATED"/>
    <property type="match status" value="1"/>
</dbReference>
<evidence type="ECO:0000256" key="4">
    <source>
        <dbReference type="ARBA" id="ARBA00023163"/>
    </source>
</evidence>
<dbReference type="GO" id="GO:0003700">
    <property type="term" value="F:DNA-binding transcription factor activity"/>
    <property type="evidence" value="ECO:0007669"/>
    <property type="project" value="InterPro"/>
</dbReference>
<dbReference type="GO" id="GO:0003677">
    <property type="term" value="F:DNA binding"/>
    <property type="evidence" value="ECO:0007669"/>
    <property type="project" value="UniProtKB-KW"/>
</dbReference>
<gene>
    <name evidence="6" type="ORF">H0A72_15170</name>
</gene>
<dbReference type="PROSITE" id="PS50931">
    <property type="entry name" value="HTH_LYSR"/>
    <property type="match status" value="1"/>
</dbReference>
<dbReference type="InterPro" id="IPR036390">
    <property type="entry name" value="WH_DNA-bd_sf"/>
</dbReference>
<evidence type="ECO:0000256" key="2">
    <source>
        <dbReference type="ARBA" id="ARBA00023015"/>
    </source>
</evidence>
<dbReference type="SUPFAM" id="SSF46785">
    <property type="entry name" value="Winged helix' DNA-binding domain"/>
    <property type="match status" value="1"/>
</dbReference>
<dbReference type="EMBL" id="JACCEM010000008">
    <property type="protein sequence ID" value="NYT50659.1"/>
    <property type="molecule type" value="Genomic_DNA"/>
</dbReference>
<dbReference type="RefSeq" id="WP_180156829.1">
    <property type="nucleotide sequence ID" value="NZ_JACCEM010000008.1"/>
</dbReference>
<feature type="domain" description="HTH lysR-type" evidence="5">
    <location>
        <begin position="1"/>
        <end position="58"/>
    </location>
</feature>
<reference evidence="6 7" key="1">
    <citation type="submission" date="2020-07" db="EMBL/GenBank/DDBJ databases">
        <title>Taxonomic revisions and descriptions of new bacterial species based on genomic comparisons in the high-G+C-content subgroup of the family Alcaligenaceae.</title>
        <authorList>
            <person name="Szabo A."/>
            <person name="Felfoldi T."/>
        </authorList>
    </citation>
    <scope>NUCLEOTIDE SEQUENCE [LARGE SCALE GENOMIC DNA]</scope>
    <source>
        <strain evidence="6 7">LMG 24012</strain>
    </source>
</reference>
<dbReference type="Gene3D" id="3.40.190.290">
    <property type="match status" value="1"/>
</dbReference>
<evidence type="ECO:0000259" key="5">
    <source>
        <dbReference type="PROSITE" id="PS50931"/>
    </source>
</evidence>
<dbReference type="Pfam" id="PF03466">
    <property type="entry name" value="LysR_substrate"/>
    <property type="match status" value="1"/>
</dbReference>
<comment type="similarity">
    <text evidence="1">Belongs to the LysR transcriptional regulatory family.</text>
</comment>
<dbReference type="Pfam" id="PF00126">
    <property type="entry name" value="HTH_1"/>
    <property type="match status" value="1"/>
</dbReference>
<name>A0A853G2X6_9BURK</name>
<dbReference type="InterPro" id="IPR036388">
    <property type="entry name" value="WH-like_DNA-bd_sf"/>
</dbReference>
<comment type="caution">
    <text evidence="6">The sequence shown here is derived from an EMBL/GenBank/DDBJ whole genome shotgun (WGS) entry which is preliminary data.</text>
</comment>
<dbReference type="SUPFAM" id="SSF53850">
    <property type="entry name" value="Periplasmic binding protein-like II"/>
    <property type="match status" value="1"/>
</dbReference>
<protein>
    <submittedName>
        <fullName evidence="6">LysR family transcriptional regulator</fullName>
    </submittedName>
</protein>
<keyword evidence="3" id="KW-0238">DNA-binding</keyword>
<dbReference type="Proteomes" id="UP000559809">
    <property type="component" value="Unassembled WGS sequence"/>
</dbReference>
<evidence type="ECO:0000313" key="6">
    <source>
        <dbReference type="EMBL" id="NYT50659.1"/>
    </source>
</evidence>
<evidence type="ECO:0000256" key="3">
    <source>
        <dbReference type="ARBA" id="ARBA00023125"/>
    </source>
</evidence>
<dbReference type="GO" id="GO:0005829">
    <property type="term" value="C:cytosol"/>
    <property type="evidence" value="ECO:0007669"/>
    <property type="project" value="TreeGrafter"/>
</dbReference>
<evidence type="ECO:0000256" key="1">
    <source>
        <dbReference type="ARBA" id="ARBA00009437"/>
    </source>
</evidence>
<dbReference type="InterPro" id="IPR050950">
    <property type="entry name" value="HTH-type_LysR_regulators"/>
</dbReference>
<proteinExistence type="inferred from homology"/>
<dbReference type="Gene3D" id="1.10.10.10">
    <property type="entry name" value="Winged helix-like DNA-binding domain superfamily/Winged helix DNA-binding domain"/>
    <property type="match status" value="1"/>
</dbReference>
<accession>A0A853G2X6</accession>
<dbReference type="InterPro" id="IPR000847">
    <property type="entry name" value="LysR_HTH_N"/>
</dbReference>
<evidence type="ECO:0000313" key="7">
    <source>
        <dbReference type="Proteomes" id="UP000559809"/>
    </source>
</evidence>
<dbReference type="PRINTS" id="PR00039">
    <property type="entry name" value="HTHLYSR"/>
</dbReference>
<keyword evidence="7" id="KW-1185">Reference proteome</keyword>
<dbReference type="FunFam" id="1.10.10.10:FF:000001">
    <property type="entry name" value="LysR family transcriptional regulator"/>
    <property type="match status" value="1"/>
</dbReference>
<keyword evidence="4" id="KW-0804">Transcription</keyword>
<keyword evidence="2" id="KW-0805">Transcription regulation</keyword>